<feature type="domain" description="Bacterial Ig-like" evidence="1">
    <location>
        <begin position="192"/>
        <end position="294"/>
    </location>
</feature>
<dbReference type="EMBL" id="QTTN01000026">
    <property type="protein sequence ID" value="REE78555.1"/>
    <property type="molecule type" value="Genomic_DNA"/>
</dbReference>
<name>A0A3D9RQ15_9BACL</name>
<dbReference type="RefSeq" id="WP_116190820.1">
    <property type="nucleotide sequence ID" value="NZ_QTTN01000026.1"/>
</dbReference>
<dbReference type="OrthoDB" id="2562240at2"/>
<dbReference type="AlphaFoldDB" id="A0A3D9RQ15"/>
<keyword evidence="3" id="KW-1185">Reference proteome</keyword>
<gene>
    <name evidence="2" type="ORF">A8990_12629</name>
</gene>
<proteinExistence type="predicted"/>
<reference evidence="2 3" key="1">
    <citation type="submission" date="2018-08" db="EMBL/GenBank/DDBJ databases">
        <title>Genomic Encyclopedia of Type Strains, Phase III (KMG-III): the genomes of soil and plant-associated and newly described type strains.</title>
        <authorList>
            <person name="Whitman W."/>
        </authorList>
    </citation>
    <scope>NUCLEOTIDE SEQUENCE [LARGE SCALE GENOMIC DNA]</scope>
    <source>
        <strain evidence="2 3">CGMCC 1.10966</strain>
    </source>
</reference>
<evidence type="ECO:0000313" key="2">
    <source>
        <dbReference type="EMBL" id="REE78555.1"/>
    </source>
</evidence>
<comment type="caution">
    <text evidence="2">The sequence shown here is derived from an EMBL/GenBank/DDBJ whole genome shotgun (WGS) entry which is preliminary data.</text>
</comment>
<evidence type="ECO:0000313" key="3">
    <source>
        <dbReference type="Proteomes" id="UP000256304"/>
    </source>
</evidence>
<protein>
    <recommendedName>
        <fullName evidence="1">Bacterial Ig-like domain-containing protein</fullName>
    </recommendedName>
</protein>
<dbReference type="Proteomes" id="UP000256304">
    <property type="component" value="Unassembled WGS sequence"/>
</dbReference>
<dbReference type="InterPro" id="IPR046878">
    <property type="entry name" value="Big_14"/>
</dbReference>
<accession>A0A3D9RQ15</accession>
<dbReference type="PROSITE" id="PS51257">
    <property type="entry name" value="PROKAR_LIPOPROTEIN"/>
    <property type="match status" value="1"/>
</dbReference>
<evidence type="ECO:0000259" key="1">
    <source>
        <dbReference type="Pfam" id="PF20251"/>
    </source>
</evidence>
<dbReference type="Pfam" id="PF20251">
    <property type="entry name" value="Big_14"/>
    <property type="match status" value="1"/>
</dbReference>
<organism evidence="2 3">
    <name type="scientific">Paenibacillus taihuensis</name>
    <dbReference type="NCBI Taxonomy" id="1156355"/>
    <lineage>
        <taxon>Bacteria</taxon>
        <taxon>Bacillati</taxon>
        <taxon>Bacillota</taxon>
        <taxon>Bacilli</taxon>
        <taxon>Bacillales</taxon>
        <taxon>Paenibacillaceae</taxon>
        <taxon>Paenibacillus</taxon>
    </lineage>
</organism>
<sequence>MKKRLLFVTLSLVLAACGSKEHPNSSSHADNLLIHTIDPTIAQLKDSVGEPSTLQTSSMLPLDRALTAAADDYGPRTGKWFEGDNGFNILTSTVYGEVKAGSDIGTGISKIPEGRSVRFQITSRDSKGKRLKLIMQEIATSTSLVDGRFDFIYKLPEQPNSNYILSIEILNTNDVVEDTFLCPVYVPAHELNARLTVKPPETAADQTELTLYNAGPTNLYFGYGYSIYHKEPDGWTLVPDDSAVEAIGLQAKPGETFVEKVMFPRKLEAGQYRLVKRLNGYMTDLTATLAADFKVR</sequence>